<feature type="region of interest" description="Disordered" evidence="1">
    <location>
        <begin position="359"/>
        <end position="383"/>
    </location>
</feature>
<dbReference type="PANTHER" id="PTHR34536:SF4">
    <property type="entry name" value="BTZ DOMAIN-CONTAINING PROTEIN"/>
    <property type="match status" value="1"/>
</dbReference>
<feature type="region of interest" description="Disordered" evidence="1">
    <location>
        <begin position="857"/>
        <end position="882"/>
    </location>
</feature>
<feature type="compositionally biased region" description="Polar residues" evidence="1">
    <location>
        <begin position="945"/>
        <end position="961"/>
    </location>
</feature>
<keyword evidence="3" id="KW-1185">Reference proteome</keyword>
<feature type="compositionally biased region" description="Basic and acidic residues" evidence="1">
    <location>
        <begin position="1291"/>
        <end position="1301"/>
    </location>
</feature>
<feature type="region of interest" description="Disordered" evidence="1">
    <location>
        <begin position="1137"/>
        <end position="1344"/>
    </location>
</feature>
<feature type="compositionally biased region" description="Basic and acidic residues" evidence="1">
    <location>
        <begin position="968"/>
        <end position="991"/>
    </location>
</feature>
<evidence type="ECO:0000313" key="2">
    <source>
        <dbReference type="EMBL" id="CAI0442955.1"/>
    </source>
</evidence>
<feature type="compositionally biased region" description="Low complexity" evidence="1">
    <location>
        <begin position="1184"/>
        <end position="1195"/>
    </location>
</feature>
<comment type="caution">
    <text evidence="2">The sequence shown here is derived from an EMBL/GenBank/DDBJ whole genome shotgun (WGS) entry which is preliminary data.</text>
</comment>
<feature type="compositionally biased region" description="Basic and acidic residues" evidence="1">
    <location>
        <begin position="181"/>
        <end position="198"/>
    </location>
</feature>
<dbReference type="PANTHER" id="PTHR34536">
    <property type="entry name" value="DENTIN SIALOPHOSPHOPROTEIN-LIKE PROTEIN"/>
    <property type="match status" value="1"/>
</dbReference>
<feature type="compositionally biased region" description="Basic and acidic residues" evidence="1">
    <location>
        <begin position="1327"/>
        <end position="1337"/>
    </location>
</feature>
<feature type="compositionally biased region" description="Basic and acidic residues" evidence="1">
    <location>
        <begin position="1403"/>
        <end position="1412"/>
    </location>
</feature>
<feature type="region of interest" description="Disordered" evidence="1">
    <location>
        <begin position="181"/>
        <end position="236"/>
    </location>
</feature>
<protein>
    <submittedName>
        <fullName evidence="2">Uncharacterized protein</fullName>
    </submittedName>
</protein>
<evidence type="ECO:0000313" key="3">
    <source>
        <dbReference type="Proteomes" id="UP001154282"/>
    </source>
</evidence>
<feature type="region of interest" description="Disordered" evidence="1">
    <location>
        <begin position="553"/>
        <end position="573"/>
    </location>
</feature>
<feature type="compositionally biased region" description="Basic and acidic residues" evidence="1">
    <location>
        <begin position="373"/>
        <end position="382"/>
    </location>
</feature>
<feature type="compositionally biased region" description="Polar residues" evidence="1">
    <location>
        <begin position="1271"/>
        <end position="1280"/>
    </location>
</feature>
<proteinExistence type="predicted"/>
<organism evidence="2 3">
    <name type="scientific">Linum tenue</name>
    <dbReference type="NCBI Taxonomy" id="586396"/>
    <lineage>
        <taxon>Eukaryota</taxon>
        <taxon>Viridiplantae</taxon>
        <taxon>Streptophyta</taxon>
        <taxon>Embryophyta</taxon>
        <taxon>Tracheophyta</taxon>
        <taxon>Spermatophyta</taxon>
        <taxon>Magnoliopsida</taxon>
        <taxon>eudicotyledons</taxon>
        <taxon>Gunneridae</taxon>
        <taxon>Pentapetalae</taxon>
        <taxon>rosids</taxon>
        <taxon>fabids</taxon>
        <taxon>Malpighiales</taxon>
        <taxon>Linaceae</taxon>
        <taxon>Linum</taxon>
    </lineage>
</organism>
<feature type="region of interest" description="Disordered" evidence="1">
    <location>
        <begin position="1"/>
        <end position="97"/>
    </location>
</feature>
<dbReference type="EMBL" id="CAMGYJ010000007">
    <property type="protein sequence ID" value="CAI0442955.1"/>
    <property type="molecule type" value="Genomic_DNA"/>
</dbReference>
<feature type="region of interest" description="Disordered" evidence="1">
    <location>
        <begin position="945"/>
        <end position="999"/>
    </location>
</feature>
<accession>A0AAV0M9E2</accession>
<feature type="compositionally biased region" description="Basic and acidic residues" evidence="1">
    <location>
        <begin position="1253"/>
        <end position="1263"/>
    </location>
</feature>
<reference evidence="2" key="1">
    <citation type="submission" date="2022-08" db="EMBL/GenBank/DDBJ databases">
        <authorList>
            <person name="Gutierrez-Valencia J."/>
        </authorList>
    </citation>
    <scope>NUCLEOTIDE SEQUENCE</scope>
</reference>
<gene>
    <name evidence="2" type="ORF">LITE_LOCUS27458</name>
</gene>
<sequence length="1435" mass="157546">MPVSGKEESGVKPFARQPSFDISGVPIKKRRFFRHPSPTPEEQPSSVSPKNGSIQPVSSTYGSAPLNPKFAGSASGLSDATKKIPDTAIPTSVNNSSLVKSEASCGEVISDSLAPIGSENKPVEAEALDKISVIPATNELKSAPVPSNPGEVTVKKQVPAGKCKPGVSAVSGNLELSLGLKEHHVADSNDGSSHRQGNEESISLNISSSKAGTSTQCKKDDMKLTSDGGSKSADRLNWDLNTTMDAWEGPLDDKAAGKITDNELKSAGARPDIKPLICPPNANSIAVSDAKNVLEKSAKPLSSSGTVSQSVTQHNLDSSLHLCLSPSFLSFSVSEEPSCSVSNKDPCKVFPNASLPKGLSSAGKSGISKPKNVKQEPRDEGTRPVFNILPSVVNGPVKRELMEKLAQEVLKSGCYSSLKIIDPRSIKYESCQEGNQEVLKVVEGKCLQSGIEESPRIDEDTTQQSGEVQMKNEIDLLSQKSSAAEDLKTAVGVSQQSGKTEALNGLEEESPKLANPDMSEVVGGTAKQSDKLQESQRVDRMMEQFDKVEGALNCPGNDILDQSEKQESSGAQPDKLEVIMEQSDNQESLSLEMKEQTGCSINNQESYNQNAQLGKQVQSASKSVSNLSEQVKSTDTVCQNNDVVLGESTTVKHVISEPACHVELNVAGASTAPISRDQNMDIPKESELKCVDDMSTQQLPGNVNVTASDEEKINLSADILEEDSYEYESDGNSVPMDIEEDGVGHNDYEDGEVQDQQLRPATVGPTTNITQDIGSLDFYANQVNYTRNTMDVHLTSFLAKENVKHQEGSGGRSDDIAKESVVSQVDGRVTVIAGRLDSMEPSLAQLQAVGYVKQSPSRIMQGGSHDVSGKKDDPEGQSAEQSAVTFCGHENLSIVTQVSEDSTQTASLEKSGSALLNTEVPLTSDDAAKDINNAVNNRTRIINLPKASNMQSPDKSRSTSGKPFPSRPGRERFPDMSLEGDRFHSRGRDEPYNNDGSQRFSRERRHDHHYYRNNRLNFNRGRGRLPSRAGNRHGDMDPERDFHSDFYGGHSDFVPRHKGDTEFMKNIGADGNFINNNGRGGRKIMDNETSMFRHLPSRRHSPGGRGIQMMHRVPRNIGEESSEVGLRHSDKIVRGAYPEDDDDIEHTFTRPQPPYKGVDGHFVQGPRNFSSMQRRGPQIHSKSPIRSRSPGPWSSSRRRSPGEFGGPPELSGRMSPPIYRMDRMRSPDHSSGFPEEMGVRRHAGSPPYLSRPNDMREMDPERNHHVHPRSMMSSNRSPNGRTLLRNSRRFGPVDHREREGSDEFFGGPMQSGGRFHHDVGAADGDGEDRRRFSERRGPIRPFRSSFNDVEGENFHLNSEDGPSRPFRLFSLDNQAMQERDNLRDRELDRRMKNRPVNAPRRVRGMEEQEGNYRHGGQVYDDGFDDMTRVKRKRFD</sequence>
<feature type="compositionally biased region" description="Basic and acidic residues" evidence="1">
    <location>
        <begin position="1"/>
        <end position="10"/>
    </location>
</feature>
<feature type="compositionally biased region" description="Polar residues" evidence="1">
    <location>
        <begin position="40"/>
        <end position="62"/>
    </location>
</feature>
<name>A0AAV0M9E2_9ROSI</name>
<feature type="region of interest" description="Disordered" evidence="1">
    <location>
        <begin position="1387"/>
        <end position="1423"/>
    </location>
</feature>
<feature type="region of interest" description="Disordered" evidence="1">
    <location>
        <begin position="487"/>
        <end position="535"/>
    </location>
</feature>
<dbReference type="Proteomes" id="UP001154282">
    <property type="component" value="Unassembled WGS sequence"/>
</dbReference>
<evidence type="ECO:0000256" key="1">
    <source>
        <dbReference type="SAM" id="MobiDB-lite"/>
    </source>
</evidence>
<feature type="compositionally biased region" description="Low complexity" evidence="1">
    <location>
        <begin position="199"/>
        <end position="209"/>
    </location>
</feature>